<evidence type="ECO:0000313" key="2">
    <source>
        <dbReference type="Proteomes" id="UP000596857"/>
    </source>
</evidence>
<dbReference type="EMBL" id="WHOB01000086">
    <property type="protein sequence ID" value="NOU82805.1"/>
    <property type="molecule type" value="Genomic_DNA"/>
</dbReference>
<dbReference type="RefSeq" id="WP_171720099.1">
    <property type="nucleotide sequence ID" value="NZ_WHOB01000086.1"/>
</dbReference>
<reference evidence="1 2" key="1">
    <citation type="submission" date="2019-10" db="EMBL/GenBank/DDBJ databases">
        <title>Description of Paenibacillus terricola sp. nov.</title>
        <authorList>
            <person name="Carlier A."/>
            <person name="Qi S."/>
        </authorList>
    </citation>
    <scope>NUCLEOTIDE SEQUENCE [LARGE SCALE GENOMIC DNA]</scope>
    <source>
        <strain evidence="1 2">LMG 31459</strain>
    </source>
</reference>
<comment type="caution">
    <text evidence="1">The sequence shown here is derived from an EMBL/GenBank/DDBJ whole genome shotgun (WGS) entry which is preliminary data.</text>
</comment>
<organism evidence="1 2">
    <name type="scientific">Paenibacillus phytohabitans</name>
    <dbReference type="NCBI Taxonomy" id="2654978"/>
    <lineage>
        <taxon>Bacteria</taxon>
        <taxon>Bacillati</taxon>
        <taxon>Bacillota</taxon>
        <taxon>Bacilli</taxon>
        <taxon>Bacillales</taxon>
        <taxon>Paenibacillaceae</taxon>
        <taxon>Paenibacillus</taxon>
    </lineage>
</organism>
<name>A0ABX1YSS2_9BACL</name>
<keyword evidence="2" id="KW-1185">Reference proteome</keyword>
<accession>A0ABX1YSS2</accession>
<gene>
    <name evidence="1" type="ORF">GC101_28480</name>
</gene>
<protein>
    <submittedName>
        <fullName evidence="1">Uncharacterized protein</fullName>
    </submittedName>
</protein>
<proteinExistence type="predicted"/>
<dbReference type="Proteomes" id="UP000596857">
    <property type="component" value="Unassembled WGS sequence"/>
</dbReference>
<sequence length="66" mass="7345">MKIAVYTGITGMGKRFECYTTLEEIEGDDNKDRARRIISSLKRTGACVLPIKGSIEAVYYKAVPES</sequence>
<evidence type="ECO:0000313" key="1">
    <source>
        <dbReference type="EMBL" id="NOU82805.1"/>
    </source>
</evidence>